<dbReference type="CDD" id="cd14773">
    <property type="entry name" value="TrHb2_PhHbO-like_O"/>
    <property type="match status" value="1"/>
</dbReference>
<evidence type="ECO:0000256" key="4">
    <source>
        <dbReference type="ARBA" id="ARBA00023004"/>
    </source>
</evidence>
<dbReference type="InterPro" id="IPR001486">
    <property type="entry name" value="Hemoglobin_trunc"/>
</dbReference>
<dbReference type="Proteomes" id="UP001520878">
    <property type="component" value="Unassembled WGS sequence"/>
</dbReference>
<accession>A0ABS8G8I7</accession>
<comment type="similarity">
    <text evidence="5">Belongs to the truncated hemoglobin family. Group II subfamily.</text>
</comment>
<keyword evidence="2" id="KW-0349">Heme</keyword>
<evidence type="ECO:0000256" key="3">
    <source>
        <dbReference type="ARBA" id="ARBA00022723"/>
    </source>
</evidence>
<comment type="caution">
    <text evidence="6">The sequence shown here is derived from an EMBL/GenBank/DDBJ whole genome shotgun (WGS) entry which is preliminary data.</text>
</comment>
<dbReference type="SUPFAM" id="SSF46458">
    <property type="entry name" value="Globin-like"/>
    <property type="match status" value="1"/>
</dbReference>
<dbReference type="InterPro" id="IPR044203">
    <property type="entry name" value="GlbO/GLB3-like"/>
</dbReference>
<reference evidence="6 7" key="1">
    <citation type="submission" date="2021-10" db="EMBL/GenBank/DDBJ databases">
        <title>Draft genome of Aestuariibacter halophilus JC2043.</title>
        <authorList>
            <person name="Emsley S.A."/>
            <person name="Pfannmuller K.M."/>
            <person name="Ushijima B."/>
            <person name="Saw J.H."/>
            <person name="Videau P."/>
        </authorList>
    </citation>
    <scope>NUCLEOTIDE SEQUENCE [LARGE SCALE GENOMIC DNA]</scope>
    <source>
        <strain evidence="6 7">JC2043</strain>
    </source>
</reference>
<keyword evidence="4" id="KW-0408">Iron</keyword>
<name>A0ABS8G8I7_9ALTE</name>
<proteinExistence type="inferred from homology"/>
<keyword evidence="1" id="KW-0813">Transport</keyword>
<organism evidence="6 7">
    <name type="scientific">Fluctibacter halophilus</name>
    <dbReference type="NCBI Taxonomy" id="226011"/>
    <lineage>
        <taxon>Bacteria</taxon>
        <taxon>Pseudomonadati</taxon>
        <taxon>Pseudomonadota</taxon>
        <taxon>Gammaproteobacteria</taxon>
        <taxon>Alteromonadales</taxon>
        <taxon>Alteromonadaceae</taxon>
        <taxon>Fluctibacter</taxon>
    </lineage>
</organism>
<evidence type="ECO:0000256" key="5">
    <source>
        <dbReference type="ARBA" id="ARBA00034496"/>
    </source>
</evidence>
<dbReference type="RefSeq" id="WP_229160704.1">
    <property type="nucleotide sequence ID" value="NZ_JAJEWP010000003.1"/>
</dbReference>
<dbReference type="PANTHER" id="PTHR47366:SF1">
    <property type="entry name" value="TWO-ON-TWO HEMOGLOBIN-3"/>
    <property type="match status" value="1"/>
</dbReference>
<dbReference type="EMBL" id="JAJEWP010000003">
    <property type="protein sequence ID" value="MCC2616889.1"/>
    <property type="molecule type" value="Genomic_DNA"/>
</dbReference>
<evidence type="ECO:0000256" key="2">
    <source>
        <dbReference type="ARBA" id="ARBA00022617"/>
    </source>
</evidence>
<evidence type="ECO:0000313" key="7">
    <source>
        <dbReference type="Proteomes" id="UP001520878"/>
    </source>
</evidence>
<dbReference type="Gene3D" id="1.10.490.10">
    <property type="entry name" value="Globins"/>
    <property type="match status" value="1"/>
</dbReference>
<dbReference type="InterPro" id="IPR012292">
    <property type="entry name" value="Globin/Proto"/>
</dbReference>
<evidence type="ECO:0000313" key="6">
    <source>
        <dbReference type="EMBL" id="MCC2616889.1"/>
    </source>
</evidence>
<protein>
    <submittedName>
        <fullName evidence="6">Group II truncated hemoglobin</fullName>
    </submittedName>
</protein>
<keyword evidence="7" id="KW-1185">Reference proteome</keyword>
<evidence type="ECO:0000256" key="1">
    <source>
        <dbReference type="ARBA" id="ARBA00022448"/>
    </source>
</evidence>
<sequence>MKWLSSLLFSKRNVTQNAAQQNHPTVENTPYKLIGGEQGVRALAERFYDIMSTDPQARDLLAIHPQPLDTIRQRFFEYLSGWMGGPPLFEQQYGHPRLRARHLPYAINETLRDQWMYCMHMALEDTVDNPALKDGLRQSFWQLATHMINQPSTPSQSRG</sequence>
<dbReference type="Pfam" id="PF01152">
    <property type="entry name" value="Bac_globin"/>
    <property type="match status" value="1"/>
</dbReference>
<keyword evidence="3" id="KW-0479">Metal-binding</keyword>
<dbReference type="PANTHER" id="PTHR47366">
    <property type="entry name" value="TWO-ON-TWO HEMOGLOBIN-3"/>
    <property type="match status" value="1"/>
</dbReference>
<dbReference type="InterPro" id="IPR009050">
    <property type="entry name" value="Globin-like_sf"/>
</dbReference>
<gene>
    <name evidence="6" type="ORF">LJ739_11620</name>
</gene>